<comment type="similarity">
    <text evidence="7">Belongs to the binding-protein-dependent transport system permease family.</text>
</comment>
<keyword evidence="4 7" id="KW-0812">Transmembrane</keyword>
<comment type="subcellular location">
    <subcellularLocation>
        <location evidence="1 7">Cell membrane</location>
        <topology evidence="1 7">Multi-pass membrane protein</topology>
    </subcellularLocation>
</comment>
<evidence type="ECO:0000256" key="4">
    <source>
        <dbReference type="ARBA" id="ARBA00022692"/>
    </source>
</evidence>
<evidence type="ECO:0000256" key="7">
    <source>
        <dbReference type="RuleBase" id="RU363032"/>
    </source>
</evidence>
<evidence type="ECO:0000256" key="3">
    <source>
        <dbReference type="ARBA" id="ARBA00022475"/>
    </source>
</evidence>
<accession>A0A1G5E1S2</accession>
<protein>
    <submittedName>
        <fullName evidence="9">Carbohydrate ABC transporter membrane protein 2, CUT1 family</fullName>
    </submittedName>
</protein>
<dbReference type="EMBL" id="FMVM01000003">
    <property type="protein sequence ID" value="SCY20912.1"/>
    <property type="molecule type" value="Genomic_DNA"/>
</dbReference>
<sequence>MQESRSYKVFKVFNVTFLLFIVFITLYPFLNVVAQSFSSEAYINSGKVSLFPRGFNVETYKTISKDNMFWLNYKNTIIYTVVGTLISMFMTTIFAYALSKKRLMGRKFLTMFAVFTMFFSGGLIPNYVLINSLGFNNTMWALVVPGAISIYNMLIMKSFFENMPEELEEAAAIDGLNTYGILLRIILPLSKAVMATMVLFYAVGHWNSWFPAFLYLDKKELFPVTIYLRNMIAGATSGATAGATSADNLTQIAANIKSVTMVLTILPILTIYPFVQRYFVTGIMLGSVKQ</sequence>
<dbReference type="RefSeq" id="WP_090916763.1">
    <property type="nucleotide sequence ID" value="NZ_FMVM01000003.1"/>
</dbReference>
<dbReference type="GO" id="GO:0005886">
    <property type="term" value="C:plasma membrane"/>
    <property type="evidence" value="ECO:0007669"/>
    <property type="project" value="UniProtKB-SubCell"/>
</dbReference>
<feature type="domain" description="ABC transmembrane type-1" evidence="8">
    <location>
        <begin position="73"/>
        <end position="272"/>
    </location>
</feature>
<organism evidence="9 10">
    <name type="scientific">Paenibacillus polysaccharolyticus</name>
    <dbReference type="NCBI Taxonomy" id="582692"/>
    <lineage>
        <taxon>Bacteria</taxon>
        <taxon>Bacillati</taxon>
        <taxon>Bacillota</taxon>
        <taxon>Bacilli</taxon>
        <taxon>Bacillales</taxon>
        <taxon>Paenibacillaceae</taxon>
        <taxon>Paenibacillus</taxon>
    </lineage>
</organism>
<dbReference type="AlphaFoldDB" id="A0A1G5E1S2"/>
<feature type="transmembrane region" description="Helical" evidence="7">
    <location>
        <begin position="77"/>
        <end position="96"/>
    </location>
</feature>
<dbReference type="Pfam" id="PF00528">
    <property type="entry name" value="BPD_transp_1"/>
    <property type="match status" value="1"/>
</dbReference>
<feature type="transmembrane region" description="Helical" evidence="7">
    <location>
        <begin position="108"/>
        <end position="128"/>
    </location>
</feature>
<feature type="transmembrane region" description="Helical" evidence="7">
    <location>
        <begin position="140"/>
        <end position="160"/>
    </location>
</feature>
<keyword evidence="6 7" id="KW-0472">Membrane</keyword>
<evidence type="ECO:0000313" key="10">
    <source>
        <dbReference type="Proteomes" id="UP000198538"/>
    </source>
</evidence>
<proteinExistence type="inferred from homology"/>
<evidence type="ECO:0000256" key="5">
    <source>
        <dbReference type="ARBA" id="ARBA00022989"/>
    </source>
</evidence>
<dbReference type="CDD" id="cd06261">
    <property type="entry name" value="TM_PBP2"/>
    <property type="match status" value="1"/>
</dbReference>
<evidence type="ECO:0000256" key="6">
    <source>
        <dbReference type="ARBA" id="ARBA00023136"/>
    </source>
</evidence>
<dbReference type="Proteomes" id="UP000198538">
    <property type="component" value="Unassembled WGS sequence"/>
</dbReference>
<evidence type="ECO:0000256" key="2">
    <source>
        <dbReference type="ARBA" id="ARBA00022448"/>
    </source>
</evidence>
<evidence type="ECO:0000256" key="1">
    <source>
        <dbReference type="ARBA" id="ARBA00004651"/>
    </source>
</evidence>
<feature type="transmembrane region" description="Helical" evidence="7">
    <location>
        <begin position="226"/>
        <end position="246"/>
    </location>
</feature>
<dbReference type="SUPFAM" id="SSF161098">
    <property type="entry name" value="MetI-like"/>
    <property type="match status" value="1"/>
</dbReference>
<dbReference type="PROSITE" id="PS50928">
    <property type="entry name" value="ABC_TM1"/>
    <property type="match status" value="1"/>
</dbReference>
<feature type="transmembrane region" description="Helical" evidence="7">
    <location>
        <begin position="181"/>
        <end position="206"/>
    </location>
</feature>
<name>A0A1G5E1S2_9BACL</name>
<dbReference type="Gene3D" id="1.10.3720.10">
    <property type="entry name" value="MetI-like"/>
    <property type="match status" value="1"/>
</dbReference>
<reference evidence="10" key="1">
    <citation type="submission" date="2016-10" db="EMBL/GenBank/DDBJ databases">
        <authorList>
            <person name="Varghese N."/>
            <person name="Submissions S."/>
        </authorList>
    </citation>
    <scope>NUCLEOTIDE SEQUENCE [LARGE SCALE GENOMIC DNA]</scope>
    <source>
        <strain evidence="10">BL9</strain>
    </source>
</reference>
<keyword evidence="5 7" id="KW-1133">Transmembrane helix</keyword>
<keyword evidence="2 7" id="KW-0813">Transport</keyword>
<dbReference type="InterPro" id="IPR000515">
    <property type="entry name" value="MetI-like"/>
</dbReference>
<gene>
    <name evidence="9" type="ORF">SAMN05720606_103120</name>
</gene>
<keyword evidence="3" id="KW-1003">Cell membrane</keyword>
<dbReference type="STRING" id="582692.SAMN05720606_103120"/>
<feature type="transmembrane region" description="Helical" evidence="7">
    <location>
        <begin position="258"/>
        <end position="275"/>
    </location>
</feature>
<dbReference type="InterPro" id="IPR035906">
    <property type="entry name" value="MetI-like_sf"/>
</dbReference>
<dbReference type="GO" id="GO:0055085">
    <property type="term" value="P:transmembrane transport"/>
    <property type="evidence" value="ECO:0007669"/>
    <property type="project" value="InterPro"/>
</dbReference>
<feature type="transmembrane region" description="Helical" evidence="7">
    <location>
        <begin position="12"/>
        <end position="30"/>
    </location>
</feature>
<evidence type="ECO:0000313" key="9">
    <source>
        <dbReference type="EMBL" id="SCY20912.1"/>
    </source>
</evidence>
<keyword evidence="10" id="KW-1185">Reference proteome</keyword>
<dbReference type="PANTHER" id="PTHR43744">
    <property type="entry name" value="ABC TRANSPORTER PERMEASE PROTEIN MG189-RELATED-RELATED"/>
    <property type="match status" value="1"/>
</dbReference>
<dbReference type="PANTHER" id="PTHR43744:SF9">
    <property type="entry name" value="POLYGALACTURONAN_RHAMNOGALACTURONAN TRANSPORT SYSTEM PERMEASE PROTEIN YTCP"/>
    <property type="match status" value="1"/>
</dbReference>
<evidence type="ECO:0000259" key="8">
    <source>
        <dbReference type="PROSITE" id="PS50928"/>
    </source>
</evidence>